<dbReference type="EMBL" id="JBBWWR010000018">
    <property type="protein sequence ID" value="KAK8943580.1"/>
    <property type="molecule type" value="Genomic_DNA"/>
</dbReference>
<evidence type="ECO:0000313" key="1">
    <source>
        <dbReference type="EMBL" id="KAK8943580.1"/>
    </source>
</evidence>
<protein>
    <submittedName>
        <fullName evidence="1">Uncharacterized protein</fullName>
    </submittedName>
</protein>
<organism evidence="1 2">
    <name type="scientific">Platanthera guangdongensis</name>
    <dbReference type="NCBI Taxonomy" id="2320717"/>
    <lineage>
        <taxon>Eukaryota</taxon>
        <taxon>Viridiplantae</taxon>
        <taxon>Streptophyta</taxon>
        <taxon>Embryophyta</taxon>
        <taxon>Tracheophyta</taxon>
        <taxon>Spermatophyta</taxon>
        <taxon>Magnoliopsida</taxon>
        <taxon>Liliopsida</taxon>
        <taxon>Asparagales</taxon>
        <taxon>Orchidaceae</taxon>
        <taxon>Orchidoideae</taxon>
        <taxon>Orchideae</taxon>
        <taxon>Orchidinae</taxon>
        <taxon>Platanthera</taxon>
    </lineage>
</organism>
<gene>
    <name evidence="1" type="ORF">KSP40_PGU009843</name>
</gene>
<keyword evidence="2" id="KW-1185">Reference proteome</keyword>
<proteinExistence type="predicted"/>
<dbReference type="Proteomes" id="UP001412067">
    <property type="component" value="Unassembled WGS sequence"/>
</dbReference>
<comment type="caution">
    <text evidence="1">The sequence shown here is derived from an EMBL/GenBank/DDBJ whole genome shotgun (WGS) entry which is preliminary data.</text>
</comment>
<accession>A0ABR2LL46</accession>
<reference evidence="1 2" key="1">
    <citation type="journal article" date="2022" name="Nat. Plants">
        <title>Genomes of leafy and leafless Platanthera orchids illuminate the evolution of mycoheterotrophy.</title>
        <authorList>
            <person name="Li M.H."/>
            <person name="Liu K.W."/>
            <person name="Li Z."/>
            <person name="Lu H.C."/>
            <person name="Ye Q.L."/>
            <person name="Zhang D."/>
            <person name="Wang J.Y."/>
            <person name="Li Y.F."/>
            <person name="Zhong Z.M."/>
            <person name="Liu X."/>
            <person name="Yu X."/>
            <person name="Liu D.K."/>
            <person name="Tu X.D."/>
            <person name="Liu B."/>
            <person name="Hao Y."/>
            <person name="Liao X.Y."/>
            <person name="Jiang Y.T."/>
            <person name="Sun W.H."/>
            <person name="Chen J."/>
            <person name="Chen Y.Q."/>
            <person name="Ai Y."/>
            <person name="Zhai J.W."/>
            <person name="Wu S.S."/>
            <person name="Zhou Z."/>
            <person name="Hsiao Y.Y."/>
            <person name="Wu W.L."/>
            <person name="Chen Y.Y."/>
            <person name="Lin Y.F."/>
            <person name="Hsu J.L."/>
            <person name="Li C.Y."/>
            <person name="Wang Z.W."/>
            <person name="Zhao X."/>
            <person name="Zhong W.Y."/>
            <person name="Ma X.K."/>
            <person name="Ma L."/>
            <person name="Huang J."/>
            <person name="Chen G.Z."/>
            <person name="Huang M.Z."/>
            <person name="Huang L."/>
            <person name="Peng D.H."/>
            <person name="Luo Y.B."/>
            <person name="Zou S.Q."/>
            <person name="Chen S.P."/>
            <person name="Lan S."/>
            <person name="Tsai W.C."/>
            <person name="Van de Peer Y."/>
            <person name="Liu Z.J."/>
        </authorList>
    </citation>
    <scope>NUCLEOTIDE SEQUENCE [LARGE SCALE GENOMIC DNA]</scope>
    <source>
        <strain evidence="1">Lor288</strain>
    </source>
</reference>
<evidence type="ECO:0000313" key="2">
    <source>
        <dbReference type="Proteomes" id="UP001412067"/>
    </source>
</evidence>
<sequence length="61" mass="7262">MDHSVFFSSIFRFLASSSENHVKSFNFRAHHLLLSTTNRLSREKFTQTVHGYFKREDIERA</sequence>
<name>A0ABR2LL46_9ASPA</name>